<keyword evidence="2" id="KW-1185">Reference proteome</keyword>
<reference evidence="1 2" key="1">
    <citation type="submission" date="2021-03" db="EMBL/GenBank/DDBJ databases">
        <title>Genomic Encyclopedia of Type Strains, Phase IV (KMG-IV): sequencing the most valuable type-strain genomes for metagenomic binning, comparative biology and taxonomic classification.</title>
        <authorList>
            <person name="Goeker M."/>
        </authorList>
    </citation>
    <scope>NUCLEOTIDE SEQUENCE [LARGE SCALE GENOMIC DNA]</scope>
    <source>
        <strain evidence="1 2">DSM 26048</strain>
    </source>
</reference>
<protein>
    <submittedName>
        <fullName evidence="1">Uncharacterized protein</fullName>
    </submittedName>
</protein>
<sequence>MRVQHLGLFWSEGIWGKFCQDNTAVCVRYSAYMLPLRPRVSTMLVVGFSHTFCRLATRKHIVVGFFTTFSLSDCSYLLIDDSQPSFAC</sequence>
<comment type="caution">
    <text evidence="1">The sequence shown here is derived from an EMBL/GenBank/DDBJ whole genome shotgun (WGS) entry which is preliminary data.</text>
</comment>
<accession>A0ABS4J8Z6</accession>
<organism evidence="1 2">
    <name type="scientific">Paenibacillus eucommiae</name>
    <dbReference type="NCBI Taxonomy" id="1355755"/>
    <lineage>
        <taxon>Bacteria</taxon>
        <taxon>Bacillati</taxon>
        <taxon>Bacillota</taxon>
        <taxon>Bacilli</taxon>
        <taxon>Bacillales</taxon>
        <taxon>Paenibacillaceae</taxon>
        <taxon>Paenibacillus</taxon>
    </lineage>
</organism>
<proteinExistence type="predicted"/>
<evidence type="ECO:0000313" key="2">
    <source>
        <dbReference type="Proteomes" id="UP001519287"/>
    </source>
</evidence>
<gene>
    <name evidence="1" type="ORF">J2Z66_007188</name>
</gene>
<evidence type="ECO:0000313" key="1">
    <source>
        <dbReference type="EMBL" id="MBP1995546.1"/>
    </source>
</evidence>
<dbReference type="EMBL" id="JAGGLB010000035">
    <property type="protein sequence ID" value="MBP1995546.1"/>
    <property type="molecule type" value="Genomic_DNA"/>
</dbReference>
<dbReference type="Proteomes" id="UP001519287">
    <property type="component" value="Unassembled WGS sequence"/>
</dbReference>
<name>A0ABS4J8Z6_9BACL</name>